<keyword evidence="5" id="KW-0548">Nucleotidyltransferase</keyword>
<reference evidence="6" key="1">
    <citation type="journal article" date="2019" name="Int. J. Syst. Evol. Microbiol.">
        <title>The Global Catalogue of Microorganisms (GCM) 10K type strain sequencing project: providing services to taxonomists for standard genome sequencing and annotation.</title>
        <authorList>
            <consortium name="The Broad Institute Genomics Platform"/>
            <consortium name="The Broad Institute Genome Sequencing Center for Infectious Disease"/>
            <person name="Wu L."/>
            <person name="Ma J."/>
        </authorList>
    </citation>
    <scope>NUCLEOTIDE SEQUENCE [LARGE SCALE GENOMIC DNA]</scope>
    <source>
        <strain evidence="6">CGMCC 1.10992</strain>
    </source>
</reference>
<keyword evidence="5" id="KW-0808">Transferase</keyword>
<proteinExistence type="predicted"/>
<dbReference type="InterPro" id="IPR029787">
    <property type="entry name" value="Nucleotide_cyclase"/>
</dbReference>
<feature type="domain" description="PAS" evidence="3">
    <location>
        <begin position="2"/>
        <end position="72"/>
    </location>
</feature>
<dbReference type="EC" id="2.7.7.65" evidence="1"/>
<name>A0ABW4XNZ2_9GAMM</name>
<dbReference type="Proteomes" id="UP001597380">
    <property type="component" value="Unassembled WGS sequence"/>
</dbReference>
<dbReference type="SUPFAM" id="SSF55785">
    <property type="entry name" value="PYP-like sensor domain (PAS domain)"/>
    <property type="match status" value="1"/>
</dbReference>
<dbReference type="Pfam" id="PF00990">
    <property type="entry name" value="GGDEF"/>
    <property type="match status" value="1"/>
</dbReference>
<dbReference type="InterPro" id="IPR035965">
    <property type="entry name" value="PAS-like_dom_sf"/>
</dbReference>
<dbReference type="InterPro" id="IPR000160">
    <property type="entry name" value="GGDEF_dom"/>
</dbReference>
<dbReference type="SUPFAM" id="SSF55073">
    <property type="entry name" value="Nucleotide cyclase"/>
    <property type="match status" value="1"/>
</dbReference>
<gene>
    <name evidence="5" type="ORF">ACFSJ3_09365</name>
</gene>
<evidence type="ECO:0000313" key="6">
    <source>
        <dbReference type="Proteomes" id="UP001597380"/>
    </source>
</evidence>
<dbReference type="InterPro" id="IPR000014">
    <property type="entry name" value="PAS"/>
</dbReference>
<dbReference type="NCBIfam" id="TIGR00254">
    <property type="entry name" value="GGDEF"/>
    <property type="match status" value="1"/>
</dbReference>
<evidence type="ECO:0000256" key="1">
    <source>
        <dbReference type="ARBA" id="ARBA00012528"/>
    </source>
</evidence>
<dbReference type="PANTHER" id="PTHR45138:SF9">
    <property type="entry name" value="DIGUANYLATE CYCLASE DGCM-RELATED"/>
    <property type="match status" value="1"/>
</dbReference>
<evidence type="ECO:0000259" key="3">
    <source>
        <dbReference type="PROSITE" id="PS50112"/>
    </source>
</evidence>
<dbReference type="EMBL" id="JBHUHT010000011">
    <property type="protein sequence ID" value="MFD2096191.1"/>
    <property type="molecule type" value="Genomic_DNA"/>
</dbReference>
<dbReference type="PROSITE" id="PS50112">
    <property type="entry name" value="PAS"/>
    <property type="match status" value="1"/>
</dbReference>
<dbReference type="PROSITE" id="PS50887">
    <property type="entry name" value="GGDEF"/>
    <property type="match status" value="1"/>
</dbReference>
<dbReference type="InterPro" id="IPR013656">
    <property type="entry name" value="PAS_4"/>
</dbReference>
<comment type="catalytic activity">
    <reaction evidence="2">
        <text>2 GTP = 3',3'-c-di-GMP + 2 diphosphate</text>
        <dbReference type="Rhea" id="RHEA:24898"/>
        <dbReference type="ChEBI" id="CHEBI:33019"/>
        <dbReference type="ChEBI" id="CHEBI:37565"/>
        <dbReference type="ChEBI" id="CHEBI:58805"/>
        <dbReference type="EC" id="2.7.7.65"/>
    </reaction>
</comment>
<organism evidence="5 6">
    <name type="scientific">Corallincola platygyrae</name>
    <dbReference type="NCBI Taxonomy" id="1193278"/>
    <lineage>
        <taxon>Bacteria</taxon>
        <taxon>Pseudomonadati</taxon>
        <taxon>Pseudomonadota</taxon>
        <taxon>Gammaproteobacteria</taxon>
        <taxon>Alteromonadales</taxon>
        <taxon>Psychromonadaceae</taxon>
        <taxon>Corallincola</taxon>
    </lineage>
</organism>
<evidence type="ECO:0000259" key="4">
    <source>
        <dbReference type="PROSITE" id="PS50887"/>
    </source>
</evidence>
<accession>A0ABW4XNZ2</accession>
<evidence type="ECO:0000313" key="5">
    <source>
        <dbReference type="EMBL" id="MFD2096191.1"/>
    </source>
</evidence>
<dbReference type="InterPro" id="IPR050469">
    <property type="entry name" value="Diguanylate_Cyclase"/>
</dbReference>
<dbReference type="GO" id="GO:0052621">
    <property type="term" value="F:diguanylate cyclase activity"/>
    <property type="evidence" value="ECO:0007669"/>
    <property type="project" value="UniProtKB-EC"/>
</dbReference>
<dbReference type="CDD" id="cd01949">
    <property type="entry name" value="GGDEF"/>
    <property type="match status" value="1"/>
</dbReference>
<dbReference type="Gene3D" id="3.30.70.270">
    <property type="match status" value="1"/>
</dbReference>
<evidence type="ECO:0000256" key="2">
    <source>
        <dbReference type="ARBA" id="ARBA00034247"/>
    </source>
</evidence>
<dbReference type="RefSeq" id="WP_345341287.1">
    <property type="nucleotide sequence ID" value="NZ_BAABLI010000017.1"/>
</dbReference>
<dbReference type="InterPro" id="IPR043128">
    <property type="entry name" value="Rev_trsase/Diguanyl_cyclase"/>
</dbReference>
<dbReference type="PANTHER" id="PTHR45138">
    <property type="entry name" value="REGULATORY COMPONENTS OF SENSORY TRANSDUCTION SYSTEM"/>
    <property type="match status" value="1"/>
</dbReference>
<dbReference type="SMART" id="SM00091">
    <property type="entry name" value="PAS"/>
    <property type="match status" value="1"/>
</dbReference>
<dbReference type="Gene3D" id="3.30.450.20">
    <property type="entry name" value="PAS domain"/>
    <property type="match status" value="1"/>
</dbReference>
<keyword evidence="6" id="KW-1185">Reference proteome</keyword>
<dbReference type="Pfam" id="PF08448">
    <property type="entry name" value="PAS_4"/>
    <property type="match status" value="1"/>
</dbReference>
<dbReference type="SMART" id="SM00267">
    <property type="entry name" value="GGDEF"/>
    <property type="match status" value="1"/>
</dbReference>
<comment type="caution">
    <text evidence="5">The sequence shown here is derived from an EMBL/GenBank/DDBJ whole genome shotgun (WGS) entry which is preliminary data.</text>
</comment>
<sequence>MTEQLHGIILDQINAGVLVINSDMEIDYWNRFLQIHSGRGNDDVVGKSLFDVFPELPKPSLRRKLQGVFLLGTPTFSSWEQRHHLFEMPHSRPITTASQHMAQNCSFLPLKDEMGTVTQVCIIIEDATDVCFYQGELNTTMSKLEKSSRTDGLTQISNRRYWEERLSIEFSRVVRHGGHLSLIMFDLDKFKSINDVYGHQAGDHVLVETAKQLTDALRTTDLAGRYGGEEFGIVLPDTSLDQAMVVAERIRTRIADKEFTFEEQVLPVTISLGVTQFDLSQKNHEKMIAQADSALYKAKEGGRNRSVKFEVE</sequence>
<feature type="domain" description="GGDEF" evidence="4">
    <location>
        <begin position="178"/>
        <end position="311"/>
    </location>
</feature>
<protein>
    <recommendedName>
        <fullName evidence="1">diguanylate cyclase</fullName>
        <ecNumber evidence="1">2.7.7.65</ecNumber>
    </recommendedName>
</protein>